<accession>A0A7W3APB8</accession>
<name>A0A7W3APB8_9ESCH</name>
<sequence length="69" mass="7650">MGRGLENTERRTSLSVETMTAFILQENVLKKNKQKAAASANAAAGTKTELSFFEQIQSEIMAIFNEVVR</sequence>
<dbReference type="EMBL" id="JABXPT010000026">
    <property type="protein sequence ID" value="MBA7901074.1"/>
    <property type="molecule type" value="Genomic_DNA"/>
</dbReference>
<comment type="caution">
    <text evidence="1">The sequence shown here is derived from an EMBL/GenBank/DDBJ whole genome shotgun (WGS) entry which is preliminary data.</text>
</comment>
<gene>
    <name evidence="1" type="ORF">HV245_23535</name>
</gene>
<evidence type="ECO:0000313" key="2">
    <source>
        <dbReference type="Proteomes" id="UP000518474"/>
    </source>
</evidence>
<proteinExistence type="predicted"/>
<dbReference type="AlphaFoldDB" id="A0A7W3APB8"/>
<evidence type="ECO:0000313" key="1">
    <source>
        <dbReference type="EMBL" id="MBA7901074.1"/>
    </source>
</evidence>
<protein>
    <submittedName>
        <fullName evidence="1">Uncharacterized protein</fullName>
    </submittedName>
</protein>
<reference evidence="1 2" key="1">
    <citation type="submission" date="2020-06" db="EMBL/GenBank/DDBJ databases">
        <title>REHAB project genomes.</title>
        <authorList>
            <person name="Shaw L.P."/>
        </authorList>
    </citation>
    <scope>NUCLEOTIDE SEQUENCE [LARGE SCALE GENOMIC DNA]</scope>
    <source>
        <strain evidence="1 2">RHBSTW-00604</strain>
    </source>
</reference>
<dbReference type="Proteomes" id="UP000518474">
    <property type="component" value="Unassembled WGS sequence"/>
</dbReference>
<organism evidence="1 2">
    <name type="scientific">Escherichia marmotae</name>
    <dbReference type="NCBI Taxonomy" id="1499973"/>
    <lineage>
        <taxon>Bacteria</taxon>
        <taxon>Pseudomonadati</taxon>
        <taxon>Pseudomonadota</taxon>
        <taxon>Gammaproteobacteria</taxon>
        <taxon>Enterobacterales</taxon>
        <taxon>Enterobacteriaceae</taxon>
        <taxon>Escherichia</taxon>
    </lineage>
</organism>